<evidence type="ECO:0000313" key="1">
    <source>
        <dbReference type="EMBL" id="QDT64908.1"/>
    </source>
</evidence>
<protein>
    <submittedName>
        <fullName evidence="1">Uncharacterized protein</fullName>
    </submittedName>
</protein>
<dbReference type="KEGG" id="chya:V22_21530"/>
<name>A0A517T974_9PLAN</name>
<dbReference type="Proteomes" id="UP000319976">
    <property type="component" value="Chromosome"/>
</dbReference>
<sequence>MPQAEESNTFCGIAHRSQVYGCKRAVKSEIEPDWSVRYSAKRRRILRWQAVQPPPALQLRVTSRTSSHPDSMTVRISPSVTRKQWQRYRQWDPGCAEVAATGAAGGVMAGKVLKEQIGAGNASHVRLSLNSPKSTRFHRHVNIIPTAPINSSRRRSGQPEISLLLLFHANLLSRISY</sequence>
<accession>A0A517T974</accession>
<reference evidence="1 2" key="1">
    <citation type="submission" date="2019-02" db="EMBL/GenBank/DDBJ databases">
        <title>Deep-cultivation of Planctomycetes and their phenomic and genomic characterization uncovers novel biology.</title>
        <authorList>
            <person name="Wiegand S."/>
            <person name="Jogler M."/>
            <person name="Boedeker C."/>
            <person name="Pinto D."/>
            <person name="Vollmers J."/>
            <person name="Rivas-Marin E."/>
            <person name="Kohn T."/>
            <person name="Peeters S.H."/>
            <person name="Heuer A."/>
            <person name="Rast P."/>
            <person name="Oberbeckmann S."/>
            <person name="Bunk B."/>
            <person name="Jeske O."/>
            <person name="Meyerdierks A."/>
            <person name="Storesund J.E."/>
            <person name="Kallscheuer N."/>
            <person name="Luecker S."/>
            <person name="Lage O.M."/>
            <person name="Pohl T."/>
            <person name="Merkel B.J."/>
            <person name="Hornburger P."/>
            <person name="Mueller R.-W."/>
            <person name="Bruemmer F."/>
            <person name="Labrenz M."/>
            <person name="Spormann A.M."/>
            <person name="Op den Camp H."/>
            <person name="Overmann J."/>
            <person name="Amann R."/>
            <person name="Jetten M.S.M."/>
            <person name="Mascher T."/>
            <person name="Medema M.H."/>
            <person name="Devos D.P."/>
            <person name="Kaster A.-K."/>
            <person name="Ovreas L."/>
            <person name="Rohde M."/>
            <person name="Galperin M.Y."/>
            <person name="Jogler C."/>
        </authorList>
    </citation>
    <scope>NUCLEOTIDE SEQUENCE [LARGE SCALE GENOMIC DNA]</scope>
    <source>
        <strain evidence="1 2">V22</strain>
    </source>
</reference>
<keyword evidence="2" id="KW-1185">Reference proteome</keyword>
<organism evidence="1 2">
    <name type="scientific">Calycomorphotria hydatis</name>
    <dbReference type="NCBI Taxonomy" id="2528027"/>
    <lineage>
        <taxon>Bacteria</taxon>
        <taxon>Pseudomonadati</taxon>
        <taxon>Planctomycetota</taxon>
        <taxon>Planctomycetia</taxon>
        <taxon>Planctomycetales</taxon>
        <taxon>Planctomycetaceae</taxon>
        <taxon>Calycomorphotria</taxon>
    </lineage>
</organism>
<gene>
    <name evidence="1" type="ORF">V22_21530</name>
</gene>
<dbReference type="EMBL" id="CP036316">
    <property type="protein sequence ID" value="QDT64908.1"/>
    <property type="molecule type" value="Genomic_DNA"/>
</dbReference>
<evidence type="ECO:0000313" key="2">
    <source>
        <dbReference type="Proteomes" id="UP000319976"/>
    </source>
</evidence>
<dbReference type="AlphaFoldDB" id="A0A517T974"/>
<proteinExistence type="predicted"/>